<accession>A0A4V5ZZ29</accession>
<proteinExistence type="predicted"/>
<organism evidence="2">
    <name type="scientific">Populus alba</name>
    <name type="common">White poplar</name>
    <dbReference type="NCBI Taxonomy" id="43335"/>
    <lineage>
        <taxon>Eukaryota</taxon>
        <taxon>Viridiplantae</taxon>
        <taxon>Streptophyta</taxon>
        <taxon>Embryophyta</taxon>
        <taxon>Tracheophyta</taxon>
        <taxon>Spermatophyta</taxon>
        <taxon>Magnoliopsida</taxon>
        <taxon>eudicotyledons</taxon>
        <taxon>Gunneridae</taxon>
        <taxon>Pentapetalae</taxon>
        <taxon>rosids</taxon>
        <taxon>fabids</taxon>
        <taxon>Malpighiales</taxon>
        <taxon>Salicaceae</taxon>
        <taxon>Saliceae</taxon>
        <taxon>Populus</taxon>
    </lineage>
</organism>
<sequence>MDCITKKGLTRREGGHGNQLKETRRQAQVDPFDNLVLALIAPPPRLCPPAIIPPPTTLSVGDYYEEDAFKDNEGGSSSGNSKSPEPISLNAYSLGSTVVGECTYVKECAPTVSGVRANDTIDATIYAS</sequence>
<feature type="compositionally biased region" description="Low complexity" evidence="1">
    <location>
        <begin position="74"/>
        <end position="87"/>
    </location>
</feature>
<name>A0A4V5ZZ29_POPAL</name>
<dbReference type="AlphaFoldDB" id="A0A4V5ZZ29"/>
<evidence type="ECO:0000313" key="2">
    <source>
        <dbReference type="EMBL" id="TKR65855.1"/>
    </source>
</evidence>
<gene>
    <name evidence="2" type="ORF">D5086_0000317240</name>
</gene>
<reference evidence="2" key="1">
    <citation type="submission" date="2018-10" db="EMBL/GenBank/DDBJ databases">
        <title>Population genomic analysis revealed the cold adaptation of white poplar.</title>
        <authorList>
            <person name="Liu Y.-J."/>
        </authorList>
    </citation>
    <scope>NUCLEOTIDE SEQUENCE [LARGE SCALE GENOMIC DNA]</scope>
    <source>
        <strain evidence="2">PAL-ZL1</strain>
    </source>
</reference>
<feature type="compositionally biased region" description="Basic and acidic residues" evidence="1">
    <location>
        <begin position="10"/>
        <end position="22"/>
    </location>
</feature>
<protein>
    <submittedName>
        <fullName evidence="2">Uncharacterized protein</fullName>
    </submittedName>
</protein>
<dbReference type="EMBL" id="RCHU01001238">
    <property type="protein sequence ID" value="TKR65855.1"/>
    <property type="molecule type" value="Genomic_DNA"/>
</dbReference>
<evidence type="ECO:0000256" key="1">
    <source>
        <dbReference type="SAM" id="MobiDB-lite"/>
    </source>
</evidence>
<comment type="caution">
    <text evidence="2">The sequence shown here is derived from an EMBL/GenBank/DDBJ whole genome shotgun (WGS) entry which is preliminary data.</text>
</comment>
<feature type="region of interest" description="Disordered" evidence="1">
    <location>
        <begin position="62"/>
        <end position="87"/>
    </location>
</feature>
<feature type="region of interest" description="Disordered" evidence="1">
    <location>
        <begin position="1"/>
        <end position="22"/>
    </location>
</feature>